<evidence type="ECO:0000259" key="2">
    <source>
        <dbReference type="Pfam" id="PF00156"/>
    </source>
</evidence>
<proteinExistence type="inferred from homology"/>
<dbReference type="PANTHER" id="PTHR47505">
    <property type="entry name" value="DNA UTILIZATION PROTEIN YHGH"/>
    <property type="match status" value="1"/>
</dbReference>
<dbReference type="PANTHER" id="PTHR47505:SF1">
    <property type="entry name" value="DNA UTILIZATION PROTEIN YHGH"/>
    <property type="match status" value="1"/>
</dbReference>
<evidence type="ECO:0000313" key="4">
    <source>
        <dbReference type="Proteomes" id="UP000231246"/>
    </source>
</evidence>
<dbReference type="CDD" id="cd06223">
    <property type="entry name" value="PRTases_typeI"/>
    <property type="match status" value="1"/>
</dbReference>
<name>A0A2H0BUA9_9BACT</name>
<protein>
    <recommendedName>
        <fullName evidence="2">Phosphoribosyltransferase domain-containing protein</fullName>
    </recommendedName>
</protein>
<dbReference type="InterPro" id="IPR000836">
    <property type="entry name" value="PRTase_dom"/>
</dbReference>
<dbReference type="Gene3D" id="3.40.50.2020">
    <property type="match status" value="1"/>
</dbReference>
<evidence type="ECO:0000256" key="1">
    <source>
        <dbReference type="ARBA" id="ARBA00008007"/>
    </source>
</evidence>
<sequence length="245" mass="27635">MANPLLVFLKLLSPKRCVSCRKFGAYFCVNCLKSIKPVFHQKCIACQRVSHGGATHRDCNKRYGLDGLFCLFKYQTTIRAGITKLKYQKLTDIEDELVDLIGTNLLLQGEAESLDDLEEFIFSKRPIVVPVPLHWWKLAQRGFNQAEIISEVVASEYDLPVMPRVLRRKFRSSSQTKLTSKQRVINAKNIYSVNTDYLEQGKIDPALCNILLVDDVTTTGSTLKEAAIALKRVGVKRVWGIALAS</sequence>
<dbReference type="InterPro" id="IPR029057">
    <property type="entry name" value="PRTase-like"/>
</dbReference>
<evidence type="ECO:0000313" key="3">
    <source>
        <dbReference type="EMBL" id="PIP61252.1"/>
    </source>
</evidence>
<dbReference type="Pfam" id="PF00156">
    <property type="entry name" value="Pribosyltran"/>
    <property type="match status" value="1"/>
</dbReference>
<reference evidence="3 4" key="1">
    <citation type="submission" date="2017-09" db="EMBL/GenBank/DDBJ databases">
        <title>Depth-based differentiation of microbial function through sediment-hosted aquifers and enrichment of novel symbionts in the deep terrestrial subsurface.</title>
        <authorList>
            <person name="Probst A.J."/>
            <person name="Ladd B."/>
            <person name="Jarett J.K."/>
            <person name="Geller-Mcgrath D.E."/>
            <person name="Sieber C.M."/>
            <person name="Emerson J.B."/>
            <person name="Anantharaman K."/>
            <person name="Thomas B.C."/>
            <person name="Malmstrom R."/>
            <person name="Stieglmeier M."/>
            <person name="Klingl A."/>
            <person name="Woyke T."/>
            <person name="Ryan C.M."/>
            <person name="Banfield J.F."/>
        </authorList>
    </citation>
    <scope>NUCLEOTIDE SEQUENCE [LARGE SCALE GENOMIC DNA]</scope>
    <source>
        <strain evidence="3">CG22_combo_CG10-13_8_21_14_all_38_20</strain>
    </source>
</reference>
<organism evidence="3 4">
    <name type="scientific">Candidatus Roizmanbacteria bacterium CG22_combo_CG10-13_8_21_14_all_38_20</name>
    <dbReference type="NCBI Taxonomy" id="1974862"/>
    <lineage>
        <taxon>Bacteria</taxon>
        <taxon>Candidatus Roizmaniibacteriota</taxon>
    </lineage>
</organism>
<dbReference type="AlphaFoldDB" id="A0A2H0BUA9"/>
<dbReference type="InterPro" id="IPR051910">
    <property type="entry name" value="ComF/GntX_DNA_util-trans"/>
</dbReference>
<dbReference type="SUPFAM" id="SSF53271">
    <property type="entry name" value="PRTase-like"/>
    <property type="match status" value="1"/>
</dbReference>
<gene>
    <name evidence="3" type="ORF">COW99_05585</name>
</gene>
<accession>A0A2H0BUA9</accession>
<feature type="domain" description="Phosphoribosyltransferase" evidence="2">
    <location>
        <begin position="144"/>
        <end position="238"/>
    </location>
</feature>
<dbReference type="EMBL" id="PCTA01000033">
    <property type="protein sequence ID" value="PIP61252.1"/>
    <property type="molecule type" value="Genomic_DNA"/>
</dbReference>
<dbReference type="Proteomes" id="UP000231246">
    <property type="component" value="Unassembled WGS sequence"/>
</dbReference>
<comment type="similarity">
    <text evidence="1">Belongs to the ComF/GntX family.</text>
</comment>
<comment type="caution">
    <text evidence="3">The sequence shown here is derived from an EMBL/GenBank/DDBJ whole genome shotgun (WGS) entry which is preliminary data.</text>
</comment>